<dbReference type="Pfam" id="PF01544">
    <property type="entry name" value="CorA"/>
    <property type="match status" value="1"/>
</dbReference>
<evidence type="ECO:0000256" key="7">
    <source>
        <dbReference type="ARBA" id="ARBA00022833"/>
    </source>
</evidence>
<evidence type="ECO:0000256" key="6">
    <source>
        <dbReference type="ARBA" id="ARBA00022692"/>
    </source>
</evidence>
<geneLocation type="plasmid" evidence="14">
    <name>pp63_f</name>
</geneLocation>
<dbReference type="InterPro" id="IPR045863">
    <property type="entry name" value="CorA_TM1_TM2"/>
</dbReference>
<evidence type="ECO:0000256" key="5">
    <source>
        <dbReference type="ARBA" id="ARBA00022519"/>
    </source>
</evidence>
<dbReference type="GO" id="GO:0015095">
    <property type="term" value="F:magnesium ion transmembrane transporter activity"/>
    <property type="evidence" value="ECO:0007669"/>
    <property type="project" value="TreeGrafter"/>
</dbReference>
<evidence type="ECO:0000256" key="8">
    <source>
        <dbReference type="ARBA" id="ARBA00022989"/>
    </source>
</evidence>
<evidence type="ECO:0000256" key="4">
    <source>
        <dbReference type="ARBA" id="ARBA00022475"/>
    </source>
</evidence>
<dbReference type="SUPFAM" id="SSF144083">
    <property type="entry name" value="Magnesium transport protein CorA, transmembrane region"/>
    <property type="match status" value="1"/>
</dbReference>
<dbReference type="PANTHER" id="PTHR46494">
    <property type="entry name" value="CORA FAMILY METAL ION TRANSPORTER (EUROFUNG)"/>
    <property type="match status" value="1"/>
</dbReference>
<keyword evidence="4" id="KW-1003">Cell membrane</keyword>
<sequence>MIKDVETNPGFLHLYDLGAEGAEWLHMCIAHKETSSYLMDTAMLDDLIVDAMVEEDTRSRIRVREDGIMVLLKAMHVQCEDMAKPEDMVSIRIWIDETRVITTREADIDPILELKKRIEADVLPETPGAFLADLIEEHLDEISPHLEILTDQIHHMETMVVKHETEKACPKMARTQSQISGFLRHLAPQEVVLRTLCTLDHPALSERNRSRFDDALNTLLRYLETLQNLREQITILNEQISRIQDRQLSRSSYSFALAATVFLPLGFVTGLFGVNLPGIPMAENPQGFWVLFGLVCLLVAGLVAFLRWLKLL</sequence>
<keyword evidence="5" id="KW-0997">Cell inner membrane</keyword>
<dbReference type="GO" id="GO:0000287">
    <property type="term" value="F:magnesium ion binding"/>
    <property type="evidence" value="ECO:0007669"/>
    <property type="project" value="TreeGrafter"/>
</dbReference>
<comment type="subcellular location">
    <subcellularLocation>
        <location evidence="1">Cell membrane</location>
        <topology evidence="1">Multi-pass membrane protein</topology>
    </subcellularLocation>
</comment>
<evidence type="ECO:0000256" key="1">
    <source>
        <dbReference type="ARBA" id="ARBA00004651"/>
    </source>
</evidence>
<keyword evidence="8 12" id="KW-1133">Transmembrane helix</keyword>
<dbReference type="InterPro" id="IPR002523">
    <property type="entry name" value="MgTranspt_CorA/ZnTranspt_ZntB"/>
</dbReference>
<gene>
    <name evidence="13" type="primary">zntB</name>
    <name evidence="13" type="ORF">PhaeoP63_04287</name>
</gene>
<evidence type="ECO:0000313" key="13">
    <source>
        <dbReference type="EMBL" id="ATF08317.1"/>
    </source>
</evidence>
<keyword evidence="9" id="KW-0406">Ion transport</keyword>
<feature type="coiled-coil region" evidence="11">
    <location>
        <begin position="212"/>
        <end position="246"/>
    </location>
</feature>
<dbReference type="AlphaFoldDB" id="A0AAC9ZDL0"/>
<dbReference type="PANTHER" id="PTHR46494:SF3">
    <property type="entry name" value="ZINC TRANSPORT PROTEIN ZNTB"/>
    <property type="match status" value="1"/>
</dbReference>
<dbReference type="GO" id="GO:0005886">
    <property type="term" value="C:plasma membrane"/>
    <property type="evidence" value="ECO:0007669"/>
    <property type="project" value="UniProtKB-SubCell"/>
</dbReference>
<reference evidence="13 14" key="1">
    <citation type="journal article" date="2017" name="Front. Microbiol.">
        <title>Phaeobacter piscinae sp. nov., a species of the Roseobacter group and potential aquaculture probiont.</title>
        <authorList>
            <person name="Sonnenschein E.C."/>
            <person name="Phippen C.B.W."/>
            <person name="Nielsen K.F."/>
            <person name="Mateiu R.V."/>
            <person name="Melchiorsen J."/>
            <person name="Gram L."/>
            <person name="Overmann J."/>
            <person name="Freese H.M."/>
        </authorList>
    </citation>
    <scope>NUCLEOTIDE SEQUENCE [LARGE SCALE GENOMIC DNA]</scope>
    <source>
        <strain evidence="13 14">P63</strain>
    </source>
</reference>
<feature type="transmembrane region" description="Helical" evidence="12">
    <location>
        <begin position="252"/>
        <end position="276"/>
    </location>
</feature>
<proteinExistence type="inferred from homology"/>
<keyword evidence="13" id="KW-0614">Plasmid</keyword>
<accession>A0AAC9ZDL0</accession>
<evidence type="ECO:0000256" key="9">
    <source>
        <dbReference type="ARBA" id="ARBA00023065"/>
    </source>
</evidence>
<dbReference type="Gene3D" id="1.20.58.340">
    <property type="entry name" value="Magnesium transport protein CorA, transmembrane region"/>
    <property type="match status" value="2"/>
</dbReference>
<name>A0AAC9ZDL0_9RHOB</name>
<dbReference type="Gene3D" id="3.30.460.20">
    <property type="entry name" value="CorA soluble domain-like"/>
    <property type="match status" value="1"/>
</dbReference>
<keyword evidence="10 12" id="KW-0472">Membrane</keyword>
<dbReference type="InterPro" id="IPR045861">
    <property type="entry name" value="CorA_cytoplasmic_dom"/>
</dbReference>
<dbReference type="SUPFAM" id="SSF143865">
    <property type="entry name" value="CorA soluble domain-like"/>
    <property type="match status" value="1"/>
</dbReference>
<dbReference type="GO" id="GO:0050897">
    <property type="term" value="F:cobalt ion binding"/>
    <property type="evidence" value="ECO:0007669"/>
    <property type="project" value="TreeGrafter"/>
</dbReference>
<organism evidence="13 14">
    <name type="scientific">Phaeobacter gallaeciensis</name>
    <dbReference type="NCBI Taxonomy" id="60890"/>
    <lineage>
        <taxon>Bacteria</taxon>
        <taxon>Pseudomonadati</taxon>
        <taxon>Pseudomonadota</taxon>
        <taxon>Alphaproteobacteria</taxon>
        <taxon>Rhodobacterales</taxon>
        <taxon>Roseobacteraceae</taxon>
        <taxon>Phaeobacter</taxon>
    </lineage>
</organism>
<keyword evidence="11" id="KW-0175">Coiled coil</keyword>
<evidence type="ECO:0000256" key="2">
    <source>
        <dbReference type="ARBA" id="ARBA00009765"/>
    </source>
</evidence>
<keyword evidence="7" id="KW-0862">Zinc</keyword>
<feature type="transmembrane region" description="Helical" evidence="12">
    <location>
        <begin position="288"/>
        <end position="309"/>
    </location>
</feature>
<evidence type="ECO:0000256" key="3">
    <source>
        <dbReference type="ARBA" id="ARBA00022448"/>
    </source>
</evidence>
<dbReference type="EMBL" id="CP010790">
    <property type="protein sequence ID" value="ATF08317.1"/>
    <property type="molecule type" value="Genomic_DNA"/>
</dbReference>
<comment type="similarity">
    <text evidence="2">Belongs to the CorA metal ion transporter (MIT) (TC 1.A.35) family.</text>
</comment>
<keyword evidence="3" id="KW-0813">Transport</keyword>
<protein>
    <submittedName>
        <fullName evidence="13">Zinc transport protein ZntB</fullName>
    </submittedName>
</protein>
<evidence type="ECO:0000313" key="14">
    <source>
        <dbReference type="Proteomes" id="UP000217545"/>
    </source>
</evidence>
<evidence type="ECO:0000256" key="12">
    <source>
        <dbReference type="SAM" id="Phobius"/>
    </source>
</evidence>
<evidence type="ECO:0000256" key="10">
    <source>
        <dbReference type="ARBA" id="ARBA00023136"/>
    </source>
</evidence>
<evidence type="ECO:0000256" key="11">
    <source>
        <dbReference type="SAM" id="Coils"/>
    </source>
</evidence>
<dbReference type="Proteomes" id="UP000217545">
    <property type="component" value="Plasmid pP63_f"/>
</dbReference>
<dbReference type="GO" id="GO:0015087">
    <property type="term" value="F:cobalt ion transmembrane transporter activity"/>
    <property type="evidence" value="ECO:0007669"/>
    <property type="project" value="TreeGrafter"/>
</dbReference>
<keyword evidence="6 12" id="KW-0812">Transmembrane</keyword>